<comment type="caution">
    <text evidence="1">The sequence shown here is derived from an EMBL/GenBank/DDBJ whole genome shotgun (WGS) entry which is preliminary data.</text>
</comment>
<gene>
    <name evidence="1" type="ORF">LCGC14_1516430</name>
</gene>
<name>A0A0F9J040_9ZZZZ</name>
<organism evidence="1">
    <name type="scientific">marine sediment metagenome</name>
    <dbReference type="NCBI Taxonomy" id="412755"/>
    <lineage>
        <taxon>unclassified sequences</taxon>
        <taxon>metagenomes</taxon>
        <taxon>ecological metagenomes</taxon>
    </lineage>
</organism>
<protein>
    <submittedName>
        <fullName evidence="1">Uncharacterized protein</fullName>
    </submittedName>
</protein>
<evidence type="ECO:0000313" key="1">
    <source>
        <dbReference type="EMBL" id="KKM62963.1"/>
    </source>
</evidence>
<accession>A0A0F9J040</accession>
<dbReference type="AlphaFoldDB" id="A0A0F9J040"/>
<dbReference type="InterPro" id="IPR010466">
    <property type="entry name" value="DUF1058"/>
</dbReference>
<sequence length="70" mass="7854">GVRTVLIEAERAELYSKPDQRAPISAIAERGVVARLEECLPDWCQVRAGSYRGWLQKAQVWGVGADELRE</sequence>
<feature type="non-terminal residue" evidence="1">
    <location>
        <position position="1"/>
    </location>
</feature>
<reference evidence="1" key="1">
    <citation type="journal article" date="2015" name="Nature">
        <title>Complex archaea that bridge the gap between prokaryotes and eukaryotes.</title>
        <authorList>
            <person name="Spang A."/>
            <person name="Saw J.H."/>
            <person name="Jorgensen S.L."/>
            <person name="Zaremba-Niedzwiedzka K."/>
            <person name="Martijn J."/>
            <person name="Lind A.E."/>
            <person name="van Eijk R."/>
            <person name="Schleper C."/>
            <person name="Guy L."/>
            <person name="Ettema T.J."/>
        </authorList>
    </citation>
    <scope>NUCLEOTIDE SEQUENCE</scope>
</reference>
<dbReference type="EMBL" id="LAZR01011192">
    <property type="protein sequence ID" value="KKM62963.1"/>
    <property type="molecule type" value="Genomic_DNA"/>
</dbReference>
<dbReference type="Pfam" id="PF06347">
    <property type="entry name" value="SH3_4"/>
    <property type="match status" value="1"/>
</dbReference>
<proteinExistence type="predicted"/>